<evidence type="ECO:0000256" key="5">
    <source>
        <dbReference type="ARBA" id="ARBA00023242"/>
    </source>
</evidence>
<dbReference type="EMBL" id="VIBQ01000098">
    <property type="protein sequence ID" value="KAB8748962.1"/>
    <property type="molecule type" value="Genomic_DNA"/>
</dbReference>
<comment type="caution">
    <text evidence="7">The sequence shown here is derived from an EMBL/GenBank/DDBJ whole genome shotgun (WGS) entry which is preliminary data.</text>
</comment>
<evidence type="ECO:0000256" key="6">
    <source>
        <dbReference type="SAM" id="MobiDB-lite"/>
    </source>
</evidence>
<dbReference type="OrthoDB" id="10258327at2759"/>
<evidence type="ECO:0000256" key="4">
    <source>
        <dbReference type="ARBA" id="ARBA00023163"/>
    </source>
</evidence>
<keyword evidence="4" id="KW-0804">Transcription</keyword>
<feature type="region of interest" description="Disordered" evidence="6">
    <location>
        <begin position="61"/>
        <end position="104"/>
    </location>
</feature>
<dbReference type="PANTHER" id="PTHR10019">
    <property type="entry name" value="SNF5"/>
    <property type="match status" value="1"/>
</dbReference>
<feature type="compositionally biased region" description="Low complexity" evidence="6">
    <location>
        <begin position="275"/>
        <end position="288"/>
    </location>
</feature>
<dbReference type="GO" id="GO:0000228">
    <property type="term" value="C:nuclear chromosome"/>
    <property type="evidence" value="ECO:0007669"/>
    <property type="project" value="InterPro"/>
</dbReference>
<keyword evidence="8" id="KW-1185">Reference proteome</keyword>
<dbReference type="GO" id="GO:0006338">
    <property type="term" value="P:chromatin remodeling"/>
    <property type="evidence" value="ECO:0007669"/>
    <property type="project" value="InterPro"/>
</dbReference>
<gene>
    <name evidence="7" type="ORF">FH972_026513</name>
</gene>
<feature type="compositionally biased region" description="Acidic residues" evidence="6">
    <location>
        <begin position="63"/>
        <end position="72"/>
    </location>
</feature>
<sequence length="315" mass="34939">MAAKTMSSTKSTRIQPPQAFVSSYAPRIRTFGNALLAPVVQPATVIPPLRMTKRGTTAVNYADDFDDDDFDDSDSRRRPTGLRSLRQDHAATSLDGLQKHGDMGKELDAPVTVQGIWRDWMGKNRRVLWVQYAQHTNGTQADPIPRTEKQQHIQAALPLTLVPIRIDLDIPSFRPEPPLPVPQNNARDFGIDETLPAYTRPEPTPAYRLKDSFLWNLHEALMTPDQFAKTLVDELDLPPERKFAFILDIAKQIREQLEQYAGIALHPLFQPSSGAGALNGNGAPSAGPSHGETAGRQGGIERPRRRQSAGARTFI</sequence>
<comment type="subcellular location">
    <subcellularLocation>
        <location evidence="1">Nucleus</location>
    </subcellularLocation>
</comment>
<evidence type="ECO:0000256" key="2">
    <source>
        <dbReference type="ARBA" id="ARBA00010239"/>
    </source>
</evidence>
<feature type="region of interest" description="Disordered" evidence="6">
    <location>
        <begin position="275"/>
        <end position="315"/>
    </location>
</feature>
<evidence type="ECO:0000256" key="1">
    <source>
        <dbReference type="ARBA" id="ARBA00004123"/>
    </source>
</evidence>
<evidence type="ECO:0000256" key="3">
    <source>
        <dbReference type="ARBA" id="ARBA00023015"/>
    </source>
</evidence>
<name>A0A5N6L6R1_9ROSI</name>
<keyword evidence="5" id="KW-0539">Nucleus</keyword>
<proteinExistence type="inferred from homology"/>
<dbReference type="AlphaFoldDB" id="A0A5N6L6R1"/>
<comment type="similarity">
    <text evidence="2">Belongs to the SNF5 family.</text>
</comment>
<keyword evidence="3" id="KW-0805">Transcription regulation</keyword>
<protein>
    <submittedName>
        <fullName evidence="7">Uncharacterized protein</fullName>
    </submittedName>
</protein>
<reference evidence="7 8" key="1">
    <citation type="submission" date="2019-06" db="EMBL/GenBank/DDBJ databases">
        <title>A chromosomal-level reference genome of Carpinus fangiana (Coryloideae, Betulaceae).</title>
        <authorList>
            <person name="Yang X."/>
            <person name="Wang Z."/>
            <person name="Zhang L."/>
            <person name="Hao G."/>
            <person name="Liu J."/>
            <person name="Yang Y."/>
        </authorList>
    </citation>
    <scope>NUCLEOTIDE SEQUENCE [LARGE SCALE GENOMIC DNA]</scope>
    <source>
        <strain evidence="7">Cfa_2016G</strain>
        <tissue evidence="7">Leaf</tissue>
    </source>
</reference>
<accession>A0A5N6L6R1</accession>
<evidence type="ECO:0000313" key="7">
    <source>
        <dbReference type="EMBL" id="KAB8748962.1"/>
    </source>
</evidence>
<organism evidence="7 8">
    <name type="scientific">Carpinus fangiana</name>
    <dbReference type="NCBI Taxonomy" id="176857"/>
    <lineage>
        <taxon>Eukaryota</taxon>
        <taxon>Viridiplantae</taxon>
        <taxon>Streptophyta</taxon>
        <taxon>Embryophyta</taxon>
        <taxon>Tracheophyta</taxon>
        <taxon>Spermatophyta</taxon>
        <taxon>Magnoliopsida</taxon>
        <taxon>eudicotyledons</taxon>
        <taxon>Gunneridae</taxon>
        <taxon>Pentapetalae</taxon>
        <taxon>rosids</taxon>
        <taxon>fabids</taxon>
        <taxon>Fagales</taxon>
        <taxon>Betulaceae</taxon>
        <taxon>Carpinus</taxon>
    </lineage>
</organism>
<dbReference type="InterPro" id="IPR006939">
    <property type="entry name" value="SNF5"/>
</dbReference>
<dbReference type="Proteomes" id="UP000327013">
    <property type="component" value="Unassembled WGS sequence"/>
</dbReference>
<evidence type="ECO:0000313" key="8">
    <source>
        <dbReference type="Proteomes" id="UP000327013"/>
    </source>
</evidence>
<dbReference type="Pfam" id="PF04855">
    <property type="entry name" value="SNF5"/>
    <property type="match status" value="1"/>
</dbReference>